<accession>A0A2M9A6B6</accession>
<dbReference type="Proteomes" id="UP000231134">
    <property type="component" value="Unassembled WGS sequence"/>
</dbReference>
<dbReference type="InterPro" id="IPR008979">
    <property type="entry name" value="Galactose-bd-like_sf"/>
</dbReference>
<evidence type="ECO:0008006" key="4">
    <source>
        <dbReference type="Google" id="ProtNLM"/>
    </source>
</evidence>
<dbReference type="RefSeq" id="WP_100425251.1">
    <property type="nucleotide sequence ID" value="NZ_PGEX01000001.1"/>
</dbReference>
<proteinExistence type="predicted"/>
<evidence type="ECO:0000313" key="3">
    <source>
        <dbReference type="Proteomes" id="UP000231134"/>
    </source>
</evidence>
<keyword evidence="1" id="KW-0732">Signal</keyword>
<keyword evidence="3" id="KW-1185">Reference proteome</keyword>
<comment type="caution">
    <text evidence="2">The sequence shown here is derived from an EMBL/GenBank/DDBJ whole genome shotgun (WGS) entry which is preliminary data.</text>
</comment>
<dbReference type="Gene3D" id="2.60.120.430">
    <property type="entry name" value="Galactose-binding lectin"/>
    <property type="match status" value="1"/>
</dbReference>
<dbReference type="EMBL" id="PGEX01000001">
    <property type="protein sequence ID" value="PJJ41260.1"/>
    <property type="molecule type" value="Genomic_DNA"/>
</dbReference>
<organism evidence="2 3">
    <name type="scientific">Hallerella succinigenes</name>
    <dbReference type="NCBI Taxonomy" id="1896222"/>
    <lineage>
        <taxon>Bacteria</taxon>
        <taxon>Pseudomonadati</taxon>
        <taxon>Fibrobacterota</taxon>
        <taxon>Fibrobacteria</taxon>
        <taxon>Fibrobacterales</taxon>
        <taxon>Fibrobacteraceae</taxon>
        <taxon>Hallerella</taxon>
    </lineage>
</organism>
<name>A0A2M9A6B6_9BACT</name>
<evidence type="ECO:0000256" key="1">
    <source>
        <dbReference type="SAM" id="SignalP"/>
    </source>
</evidence>
<sequence length="376" mass="40779">MKWSWMMGLAAALSGVLAACSEKTAGSTFETENSVATVVVLHADGTPAAYSHVQVCEKDAFVNFLGTGLSDVGESYETDDAGVLTLKDLKPGDYIVEAQTNREDESILLGATKVMIPAVLPDTSIPISVQVDAPRTLSGHVETDMSPAYVIVRGTRHVQAVNATGNFSMQIPQGDFEILLVYKNQVIASDSVKADEENESLVLTDTLVREFLLEDFEDSSFAWYVSYSEYATASLERVEAGEGREGMAAHFTSQNDSVGGWALMGHYLGKEVDLSALDSVSFWVRGSVDNYISFAFDVLADSTSAYTSGKSWIHIDVPSEWSRIVVTPDSLLAADSIGGNIGWDAIKDHVTNLSIFGGKDGEFWIDEIVFYGVDWE</sequence>
<evidence type="ECO:0000313" key="2">
    <source>
        <dbReference type="EMBL" id="PJJ41260.1"/>
    </source>
</evidence>
<protein>
    <recommendedName>
        <fullName evidence="4">Carboxypeptidase regulatory-like domain-containing protein</fullName>
    </recommendedName>
</protein>
<feature type="signal peptide" evidence="1">
    <location>
        <begin position="1"/>
        <end position="18"/>
    </location>
</feature>
<dbReference type="SUPFAM" id="SSF49785">
    <property type="entry name" value="Galactose-binding domain-like"/>
    <property type="match status" value="1"/>
</dbReference>
<dbReference type="PROSITE" id="PS51257">
    <property type="entry name" value="PROKAR_LIPOPROTEIN"/>
    <property type="match status" value="1"/>
</dbReference>
<feature type="chain" id="PRO_5014760618" description="Carboxypeptidase regulatory-like domain-containing protein" evidence="1">
    <location>
        <begin position="19"/>
        <end position="376"/>
    </location>
</feature>
<dbReference type="AlphaFoldDB" id="A0A2M9A6B6"/>
<reference evidence="2 3" key="1">
    <citation type="submission" date="2017-11" db="EMBL/GenBank/DDBJ databases">
        <title>Animal gut microbial communities from fecal samples from Wisconsin, USA.</title>
        <authorList>
            <person name="Neumann A."/>
        </authorList>
    </citation>
    <scope>NUCLEOTIDE SEQUENCE [LARGE SCALE GENOMIC DNA]</scope>
    <source>
        <strain evidence="2 3">UWS3</strain>
    </source>
</reference>
<gene>
    <name evidence="2" type="ORF">BGX16_1221</name>
</gene>